<dbReference type="RefSeq" id="WP_008293622.1">
    <property type="nucleotide sequence ID" value="NZ_CM002299.1"/>
</dbReference>
<keyword evidence="1" id="KW-0378">Hydrolase</keyword>
<evidence type="ECO:0000313" key="4">
    <source>
        <dbReference type="Proteomes" id="UP000019205"/>
    </source>
</evidence>
<organism evidence="3 4">
    <name type="scientific">Congregibacter litoralis KT71</name>
    <dbReference type="NCBI Taxonomy" id="314285"/>
    <lineage>
        <taxon>Bacteria</taxon>
        <taxon>Pseudomonadati</taxon>
        <taxon>Pseudomonadota</taxon>
        <taxon>Gammaproteobacteria</taxon>
        <taxon>Cellvibrionales</taxon>
        <taxon>Halieaceae</taxon>
        <taxon>Congregibacter</taxon>
    </lineage>
</organism>
<dbReference type="PANTHER" id="PTHR48081">
    <property type="entry name" value="AB HYDROLASE SUPERFAMILY PROTEIN C4A8.06C"/>
    <property type="match status" value="1"/>
</dbReference>
<dbReference type="PANTHER" id="PTHR48081:SF8">
    <property type="entry name" value="ALPHA_BETA HYDROLASE FOLD-3 DOMAIN-CONTAINING PROTEIN-RELATED"/>
    <property type="match status" value="1"/>
</dbReference>
<proteinExistence type="predicted"/>
<dbReference type="GO" id="GO:0016787">
    <property type="term" value="F:hydrolase activity"/>
    <property type="evidence" value="ECO:0007669"/>
    <property type="project" value="UniProtKB-KW"/>
</dbReference>
<gene>
    <name evidence="3" type="ORF">KT71_06012</name>
</gene>
<dbReference type="EMBL" id="AAOA02000004">
    <property type="protein sequence ID" value="EAQ96556.1"/>
    <property type="molecule type" value="Genomic_DNA"/>
</dbReference>
<dbReference type="InterPro" id="IPR013094">
    <property type="entry name" value="AB_hydrolase_3"/>
</dbReference>
<protein>
    <submittedName>
        <fullName evidence="3">Esterase/lipase</fullName>
    </submittedName>
</protein>
<dbReference type="STRING" id="314285.KT71_06012"/>
<dbReference type="OrthoDB" id="5729797at2"/>
<dbReference type="eggNOG" id="COG0657">
    <property type="taxonomic scope" value="Bacteria"/>
</dbReference>
<evidence type="ECO:0000313" key="3">
    <source>
        <dbReference type="EMBL" id="EAQ96556.1"/>
    </source>
</evidence>
<reference evidence="3 4" key="2">
    <citation type="journal article" date="2009" name="PLoS ONE">
        <title>The photosynthetic apparatus and its regulation in the aerobic gammaproteobacterium Congregibacter litoralis gen. nov., sp. nov.</title>
        <authorList>
            <person name="Spring S."/>
            <person name="Lunsdorf H."/>
            <person name="Fuchs B.M."/>
            <person name="Tindall B.J."/>
        </authorList>
    </citation>
    <scope>NUCLEOTIDE SEQUENCE [LARGE SCALE GENOMIC DNA]</scope>
    <source>
        <strain evidence="3">KT71</strain>
    </source>
</reference>
<comment type="caution">
    <text evidence="3">The sequence shown here is derived from an EMBL/GenBank/DDBJ whole genome shotgun (WGS) entry which is preliminary data.</text>
</comment>
<dbReference type="InterPro" id="IPR029058">
    <property type="entry name" value="AB_hydrolase_fold"/>
</dbReference>
<name>A4ABP3_9GAMM</name>
<feature type="domain" description="Alpha/beta hydrolase fold-3" evidence="2">
    <location>
        <begin position="125"/>
        <end position="323"/>
    </location>
</feature>
<accession>A4ABP3</accession>
<sequence length="355" mass="38956">MSDSFTAAIALAPEQRLVALQAQGLVIRVADERRRWQKAWDHFYARWENRLIERVLLSRIRKAFDHLDNPEALRAILVSLREDYARGNAATLSVTAGSASPLEAAEDVPLPAAWLGKEQRLERVLIYTAGGGFLLPPSQPQIQAAQRLGELCGTDTLINLHALSPEAPFPEPIDDTERLITWACERYGASNVVLAADTAGASISLGALLKMRDAGAELPAAIQLFSPWNDLSLSGWSYITKSATADSPFRMETAAFCARAYLGNVPASNPLASAVFAELHDLPALAIHTSRFDMHFDDALSLIQRISEGDGHGEIRYWDSPRHHLERFDSEAANASLKMASGFLRRHLDVRGVAP</sequence>
<evidence type="ECO:0000259" key="2">
    <source>
        <dbReference type="Pfam" id="PF07859"/>
    </source>
</evidence>
<dbReference type="InterPro" id="IPR050300">
    <property type="entry name" value="GDXG_lipolytic_enzyme"/>
</dbReference>
<dbReference type="HOGENOM" id="CLU_012494_13_1_6"/>
<keyword evidence="4" id="KW-1185">Reference proteome</keyword>
<evidence type="ECO:0000256" key="1">
    <source>
        <dbReference type="ARBA" id="ARBA00022801"/>
    </source>
</evidence>
<dbReference type="Gene3D" id="3.40.50.1820">
    <property type="entry name" value="alpha/beta hydrolase"/>
    <property type="match status" value="1"/>
</dbReference>
<dbReference type="Proteomes" id="UP000019205">
    <property type="component" value="Chromosome"/>
</dbReference>
<dbReference type="SUPFAM" id="SSF53474">
    <property type="entry name" value="alpha/beta-Hydrolases"/>
    <property type="match status" value="1"/>
</dbReference>
<dbReference type="AlphaFoldDB" id="A4ABP3"/>
<reference evidence="3 4" key="1">
    <citation type="journal article" date="2007" name="Proc. Natl. Acad. Sci. U.S.A.">
        <title>Characterization of a marine gammaproteobacterium capable of aerobic anoxygenic photosynthesis.</title>
        <authorList>
            <person name="Fuchs B.M."/>
            <person name="Spring S."/>
            <person name="Teeling H."/>
            <person name="Quast C."/>
            <person name="Wulf J."/>
            <person name="Schattenhofer M."/>
            <person name="Yan S."/>
            <person name="Ferriera S."/>
            <person name="Johnson J."/>
            <person name="Glockner F.O."/>
            <person name="Amann R."/>
        </authorList>
    </citation>
    <scope>NUCLEOTIDE SEQUENCE [LARGE SCALE GENOMIC DNA]</scope>
    <source>
        <strain evidence="3">KT71</strain>
    </source>
</reference>
<dbReference type="Pfam" id="PF07859">
    <property type="entry name" value="Abhydrolase_3"/>
    <property type="match status" value="1"/>
</dbReference>